<evidence type="ECO:0000313" key="9">
    <source>
        <dbReference type="Proteomes" id="UP000215335"/>
    </source>
</evidence>
<feature type="transmembrane region" description="Helical" evidence="7">
    <location>
        <begin position="22"/>
        <end position="45"/>
    </location>
</feature>
<feature type="disulfide bond" evidence="6">
    <location>
        <begin position="160"/>
        <end position="193"/>
    </location>
</feature>
<evidence type="ECO:0000256" key="6">
    <source>
        <dbReference type="PIRSR" id="PIRSR002419-1"/>
    </source>
</evidence>
<dbReference type="InterPro" id="IPR000301">
    <property type="entry name" value="Tetraspanin_animals"/>
</dbReference>
<keyword evidence="4 7" id="KW-1133">Transmembrane helix</keyword>
<dbReference type="EMBL" id="NNAY01001280">
    <property type="protein sequence ID" value="OXU24509.1"/>
    <property type="molecule type" value="Genomic_DNA"/>
</dbReference>
<sequence>MVVKTQGAGMAQLERRIECVKYTLFCFSAVMWMLGTGMFGLSIWLRVEPGFQEWVDFLQIGEFYIGIDVLIFASVLVTVVSFFGCASALLENRLALLINIGLQGLSFVFGLAGSAVLLDYSTYDSQIQPLIRKSMTNLIVNSQHEHVSVILRMVQENIGCCGADGPTDYLNLLKPLPTECRDTVTGNAFFHGCVEELTWFLEARAGWLAGLALALCMVHVVQAVLSLILIQAIKKEEDNATFKR</sequence>
<dbReference type="InterPro" id="IPR018499">
    <property type="entry name" value="Tetraspanin/Peripherin"/>
</dbReference>
<keyword evidence="3 7" id="KW-0812">Transmembrane</keyword>
<dbReference type="AlphaFoldDB" id="A0A232F1Z7"/>
<evidence type="ECO:0000256" key="2">
    <source>
        <dbReference type="ARBA" id="ARBA00006840"/>
    </source>
</evidence>
<dbReference type="PANTHER" id="PTHR19282:SF555">
    <property type="entry name" value="TETRASPANIN-2A"/>
    <property type="match status" value="1"/>
</dbReference>
<dbReference type="Gene3D" id="1.10.1450.10">
    <property type="entry name" value="Tetraspanin"/>
    <property type="match status" value="1"/>
</dbReference>
<name>A0A232F1Z7_9HYME</name>
<comment type="caution">
    <text evidence="8">The sequence shown here is derived from an EMBL/GenBank/DDBJ whole genome shotgun (WGS) entry which is preliminary data.</text>
</comment>
<reference evidence="8 9" key="1">
    <citation type="journal article" date="2017" name="Curr. Biol.">
        <title>The Evolution of Venom by Co-option of Single-Copy Genes.</title>
        <authorList>
            <person name="Martinson E.O."/>
            <person name="Mrinalini"/>
            <person name="Kelkar Y.D."/>
            <person name="Chang C.H."/>
            <person name="Werren J.H."/>
        </authorList>
    </citation>
    <scope>NUCLEOTIDE SEQUENCE [LARGE SCALE GENOMIC DNA]</scope>
    <source>
        <strain evidence="8 9">Alberta</strain>
        <tissue evidence="8">Whole body</tissue>
    </source>
</reference>
<feature type="transmembrane region" description="Helical" evidence="7">
    <location>
        <begin position="207"/>
        <end position="230"/>
    </location>
</feature>
<dbReference type="STRING" id="543379.A0A232F1Z7"/>
<protein>
    <recommendedName>
        <fullName evidence="7">Tetraspanin</fullName>
    </recommendedName>
</protein>
<evidence type="ECO:0000256" key="1">
    <source>
        <dbReference type="ARBA" id="ARBA00004141"/>
    </source>
</evidence>
<dbReference type="InterPro" id="IPR008952">
    <property type="entry name" value="Tetraspanin_EC2_sf"/>
</dbReference>
<gene>
    <name evidence="8" type="ORF">TSAR_006933</name>
</gene>
<dbReference type="GO" id="GO:0005886">
    <property type="term" value="C:plasma membrane"/>
    <property type="evidence" value="ECO:0007669"/>
    <property type="project" value="TreeGrafter"/>
</dbReference>
<keyword evidence="9" id="KW-1185">Reference proteome</keyword>
<evidence type="ECO:0000256" key="5">
    <source>
        <dbReference type="ARBA" id="ARBA00023136"/>
    </source>
</evidence>
<feature type="transmembrane region" description="Helical" evidence="7">
    <location>
        <begin position="96"/>
        <end position="118"/>
    </location>
</feature>
<keyword evidence="6" id="KW-1015">Disulfide bond</keyword>
<feature type="disulfide bond" evidence="6">
    <location>
        <begin position="161"/>
        <end position="180"/>
    </location>
</feature>
<evidence type="ECO:0000256" key="4">
    <source>
        <dbReference type="ARBA" id="ARBA00022989"/>
    </source>
</evidence>
<evidence type="ECO:0000313" key="8">
    <source>
        <dbReference type="EMBL" id="OXU24509.1"/>
    </source>
</evidence>
<dbReference type="Proteomes" id="UP000215335">
    <property type="component" value="Unassembled WGS sequence"/>
</dbReference>
<accession>A0A232F1Z7</accession>
<comment type="similarity">
    <text evidence="2 7">Belongs to the tetraspanin (TM4SF) family.</text>
</comment>
<dbReference type="PRINTS" id="PR00259">
    <property type="entry name" value="TMFOUR"/>
</dbReference>
<feature type="transmembrane region" description="Helical" evidence="7">
    <location>
        <begin position="65"/>
        <end position="89"/>
    </location>
</feature>
<dbReference type="CDD" id="cd03127">
    <property type="entry name" value="tetraspanin_LEL"/>
    <property type="match status" value="1"/>
</dbReference>
<evidence type="ECO:0000256" key="7">
    <source>
        <dbReference type="RuleBase" id="RU361218"/>
    </source>
</evidence>
<dbReference type="Pfam" id="PF00335">
    <property type="entry name" value="Tetraspanin"/>
    <property type="match status" value="1"/>
</dbReference>
<organism evidence="8 9">
    <name type="scientific">Trichomalopsis sarcophagae</name>
    <dbReference type="NCBI Taxonomy" id="543379"/>
    <lineage>
        <taxon>Eukaryota</taxon>
        <taxon>Metazoa</taxon>
        <taxon>Ecdysozoa</taxon>
        <taxon>Arthropoda</taxon>
        <taxon>Hexapoda</taxon>
        <taxon>Insecta</taxon>
        <taxon>Pterygota</taxon>
        <taxon>Neoptera</taxon>
        <taxon>Endopterygota</taxon>
        <taxon>Hymenoptera</taxon>
        <taxon>Apocrita</taxon>
        <taxon>Proctotrupomorpha</taxon>
        <taxon>Chalcidoidea</taxon>
        <taxon>Pteromalidae</taxon>
        <taxon>Pteromalinae</taxon>
        <taxon>Trichomalopsis</taxon>
    </lineage>
</organism>
<comment type="subcellular location">
    <subcellularLocation>
        <location evidence="1 7">Membrane</location>
        <topology evidence="1 7">Multi-pass membrane protein</topology>
    </subcellularLocation>
</comment>
<evidence type="ECO:0000256" key="3">
    <source>
        <dbReference type="ARBA" id="ARBA00022692"/>
    </source>
</evidence>
<dbReference type="PIRSF" id="PIRSF002419">
    <property type="entry name" value="Tetraspanin"/>
    <property type="match status" value="1"/>
</dbReference>
<dbReference type="SUPFAM" id="SSF48652">
    <property type="entry name" value="Tetraspanin"/>
    <property type="match status" value="1"/>
</dbReference>
<dbReference type="PANTHER" id="PTHR19282">
    <property type="entry name" value="TETRASPANIN"/>
    <property type="match status" value="1"/>
</dbReference>
<proteinExistence type="inferred from homology"/>
<keyword evidence="5 7" id="KW-0472">Membrane</keyword>
<dbReference type="OrthoDB" id="10051670at2759"/>